<dbReference type="InterPro" id="IPR018506">
    <property type="entry name" value="Cyt_B5_heme-BS"/>
</dbReference>
<dbReference type="Pfam" id="PF00173">
    <property type="entry name" value="Cyt-b5"/>
    <property type="match status" value="1"/>
</dbReference>
<evidence type="ECO:0000259" key="6">
    <source>
        <dbReference type="PROSITE" id="PS50255"/>
    </source>
</evidence>
<feature type="coiled-coil region" evidence="4">
    <location>
        <begin position="660"/>
        <end position="689"/>
    </location>
</feature>
<dbReference type="PROSITE" id="PS00191">
    <property type="entry name" value="CYTOCHROME_B5_1"/>
    <property type="match status" value="1"/>
</dbReference>
<evidence type="ECO:0000313" key="7">
    <source>
        <dbReference type="EMBL" id="KAJ3216047.1"/>
    </source>
</evidence>
<comment type="caution">
    <text evidence="7">The sequence shown here is derived from an EMBL/GenBank/DDBJ whole genome shotgun (WGS) entry which is preliminary data.</text>
</comment>
<feature type="domain" description="Cytochrome b5 heme-binding" evidence="6">
    <location>
        <begin position="190"/>
        <end position="245"/>
    </location>
</feature>
<protein>
    <submittedName>
        <fullName evidence="7">Cytochrome b5 reductase 4</fullName>
    </submittedName>
</protein>
<proteinExistence type="predicted"/>
<evidence type="ECO:0000256" key="4">
    <source>
        <dbReference type="SAM" id="Coils"/>
    </source>
</evidence>
<organism evidence="7 8">
    <name type="scientific">Clydaea vesicula</name>
    <dbReference type="NCBI Taxonomy" id="447962"/>
    <lineage>
        <taxon>Eukaryota</taxon>
        <taxon>Fungi</taxon>
        <taxon>Fungi incertae sedis</taxon>
        <taxon>Chytridiomycota</taxon>
        <taxon>Chytridiomycota incertae sedis</taxon>
        <taxon>Chytridiomycetes</taxon>
        <taxon>Lobulomycetales</taxon>
        <taxon>Lobulomycetaceae</taxon>
        <taxon>Clydaea</taxon>
    </lineage>
</organism>
<dbReference type="InterPro" id="IPR036400">
    <property type="entry name" value="Cyt_B5-like_heme/steroid_sf"/>
</dbReference>
<dbReference type="SUPFAM" id="SSF55856">
    <property type="entry name" value="Cytochrome b5-like heme/steroid binding domain"/>
    <property type="match status" value="1"/>
</dbReference>
<keyword evidence="3" id="KW-0408">Iron</keyword>
<evidence type="ECO:0000256" key="3">
    <source>
        <dbReference type="ARBA" id="ARBA00023004"/>
    </source>
</evidence>
<dbReference type="PROSITE" id="PS50255">
    <property type="entry name" value="CYTOCHROME_B5_2"/>
    <property type="match status" value="1"/>
</dbReference>
<accession>A0AAD5U0B7</accession>
<evidence type="ECO:0000256" key="1">
    <source>
        <dbReference type="ARBA" id="ARBA00022617"/>
    </source>
</evidence>
<name>A0AAD5U0B7_9FUNG</name>
<feature type="compositionally biased region" description="Low complexity" evidence="5">
    <location>
        <begin position="342"/>
        <end position="367"/>
    </location>
</feature>
<keyword evidence="8" id="KW-1185">Reference proteome</keyword>
<dbReference type="GO" id="GO:0020037">
    <property type="term" value="F:heme binding"/>
    <property type="evidence" value="ECO:0007669"/>
    <property type="project" value="InterPro"/>
</dbReference>
<feature type="region of interest" description="Disordered" evidence="5">
    <location>
        <begin position="84"/>
        <end position="165"/>
    </location>
</feature>
<dbReference type="InterPro" id="IPR051872">
    <property type="entry name" value="Cytochrome_b5/Flavoprotein_Rdt"/>
</dbReference>
<dbReference type="GO" id="GO:0046872">
    <property type="term" value="F:metal ion binding"/>
    <property type="evidence" value="ECO:0007669"/>
    <property type="project" value="UniProtKB-KW"/>
</dbReference>
<feature type="region of interest" description="Disordered" evidence="5">
    <location>
        <begin position="329"/>
        <end position="367"/>
    </location>
</feature>
<dbReference type="SMART" id="SM01117">
    <property type="entry name" value="Cyt-b5"/>
    <property type="match status" value="1"/>
</dbReference>
<evidence type="ECO:0000313" key="8">
    <source>
        <dbReference type="Proteomes" id="UP001211065"/>
    </source>
</evidence>
<dbReference type="GO" id="GO:0005737">
    <property type="term" value="C:cytoplasm"/>
    <property type="evidence" value="ECO:0007669"/>
    <property type="project" value="TreeGrafter"/>
</dbReference>
<gene>
    <name evidence="7" type="primary">CYB5R4</name>
    <name evidence="7" type="ORF">HK099_006086</name>
</gene>
<dbReference type="PANTHER" id="PTHR46237:SF1">
    <property type="entry name" value="CYTOCHROME B5 REDUCTASE 4"/>
    <property type="match status" value="1"/>
</dbReference>
<feature type="region of interest" description="Disordered" evidence="5">
    <location>
        <begin position="510"/>
        <end position="530"/>
    </location>
</feature>
<evidence type="ECO:0000256" key="5">
    <source>
        <dbReference type="SAM" id="MobiDB-lite"/>
    </source>
</evidence>
<dbReference type="Gene3D" id="3.10.120.10">
    <property type="entry name" value="Cytochrome b5-like heme/steroid binding domain"/>
    <property type="match status" value="1"/>
</dbReference>
<dbReference type="EMBL" id="JADGJW010000502">
    <property type="protein sequence ID" value="KAJ3216047.1"/>
    <property type="molecule type" value="Genomic_DNA"/>
</dbReference>
<keyword evidence="4" id="KW-0175">Coiled coil</keyword>
<dbReference type="InterPro" id="IPR001199">
    <property type="entry name" value="Cyt_B5-like_heme/steroid-bd"/>
</dbReference>
<dbReference type="AlphaFoldDB" id="A0AAD5U0B7"/>
<keyword evidence="1" id="KW-0349">Heme</keyword>
<keyword evidence="2" id="KW-0479">Metal-binding</keyword>
<dbReference type="Proteomes" id="UP001211065">
    <property type="component" value="Unassembled WGS sequence"/>
</dbReference>
<evidence type="ECO:0000256" key="2">
    <source>
        <dbReference type="ARBA" id="ARBA00022723"/>
    </source>
</evidence>
<feature type="compositionally biased region" description="Polar residues" evidence="5">
    <location>
        <begin position="140"/>
        <end position="157"/>
    </location>
</feature>
<sequence>MFSLNKKIGVESLDKNEVENITVEDKTIANVEVETDKPDVESSLMLPPPLINSNKDSNSSYISGAFSMAKSFLSPLSAYTNPSVRTQYPQYPSQSQNKSPVQIKLSKGQQVDSDDDSENLSSSQSEEELDLDDPIINSFPALNSSQRQSNNRLQPSSAALPGRRKVPLGKGYSALDWARFSKEHRNQKKLERYTLEDLKTKKSREECWMSIQGKVYDCTNYMKFHPGGDRQLMRGLNNTPASYYFSPESVNFWQINLTYFQQYVENIQICRKINTAEIKNSNPQSSQQQTQSAMQLPPQLQINHLPGQVSTTITNSMPSPVLTPKVAHSYIGNNAGSDKDSPSVNSSTTNSSNSTISTSSPPVMSSHVHPNTINLLINNGIQPDIIQPPSRYNNTSGIIQPLLQSNSNSQELYLQGSHQLQPQTQQFSHGQIQPQYLQNSQNNQLRNQHFQLSNTASLLQFNNTNLLTGNFRNNNNLSNVTSNSLNTQFQSPLYLFNNNIMQNINNHNTTATTSTTPSNNKSVITSQQGRKVAAKAVKPKKVLQKKLKNAKIQQQQPNDATKSYSVGAESLINSHNQKQINNSIIKSDTLIDANLDNTKKKSISNLSIYSQKFATTELNANTQRSQAASVENQQQLTATIIPLLAQDKPLNFQQDTQKIIKTEKQQLRQQESQNEIQNERQKINNTNNDKPIELQNIDKKLFGQDLMLAVDSSTHQLANFGNEKEVNEGFDANDSINTSSQYSSAFEDALYELGSG</sequence>
<feature type="compositionally biased region" description="Low complexity" evidence="5">
    <location>
        <begin position="510"/>
        <end position="522"/>
    </location>
</feature>
<reference evidence="7" key="1">
    <citation type="submission" date="2020-05" db="EMBL/GenBank/DDBJ databases">
        <title>Phylogenomic resolution of chytrid fungi.</title>
        <authorList>
            <person name="Stajich J.E."/>
            <person name="Amses K."/>
            <person name="Simmons R."/>
            <person name="Seto K."/>
            <person name="Myers J."/>
            <person name="Bonds A."/>
            <person name="Quandt C.A."/>
            <person name="Barry K."/>
            <person name="Liu P."/>
            <person name="Grigoriev I."/>
            <person name="Longcore J.E."/>
            <person name="James T.Y."/>
        </authorList>
    </citation>
    <scope>NUCLEOTIDE SEQUENCE</scope>
    <source>
        <strain evidence="7">JEL0476</strain>
    </source>
</reference>
<dbReference type="PANTHER" id="PTHR46237">
    <property type="entry name" value="CYTOCHROME B5 REDUCTASE 4 FAMILY MEMBER"/>
    <property type="match status" value="1"/>
</dbReference>
<dbReference type="GO" id="GO:0004128">
    <property type="term" value="F:cytochrome-b5 reductase activity, acting on NAD(P)H"/>
    <property type="evidence" value="ECO:0007669"/>
    <property type="project" value="TreeGrafter"/>
</dbReference>
<feature type="compositionally biased region" description="Polar residues" evidence="5">
    <location>
        <begin position="84"/>
        <end position="100"/>
    </location>
</feature>